<accession>A0A0B7NKT1</accession>
<reference evidence="1 2" key="1">
    <citation type="submission" date="2014-09" db="EMBL/GenBank/DDBJ databases">
        <authorList>
            <person name="Ellenberger Sabrina"/>
        </authorList>
    </citation>
    <scope>NUCLEOTIDE SEQUENCE [LARGE SCALE GENOMIC DNA]</scope>
    <source>
        <strain evidence="1 2">CBS 412.66</strain>
    </source>
</reference>
<name>A0A0B7NKT1_9FUNG</name>
<sequence>MMARVSVSDDDVEAVMAMNTQNCIGITGLVSQDFSQVGPRIPDPIDPDHVKPNDDSYGSEIKRAPFGKSLNKLLATNSKIDLKNICYITCVVPGNVD</sequence>
<dbReference type="Proteomes" id="UP000054107">
    <property type="component" value="Unassembled WGS sequence"/>
</dbReference>
<organism evidence="1 2">
    <name type="scientific">Parasitella parasitica</name>
    <dbReference type="NCBI Taxonomy" id="35722"/>
    <lineage>
        <taxon>Eukaryota</taxon>
        <taxon>Fungi</taxon>
        <taxon>Fungi incertae sedis</taxon>
        <taxon>Mucoromycota</taxon>
        <taxon>Mucoromycotina</taxon>
        <taxon>Mucoromycetes</taxon>
        <taxon>Mucorales</taxon>
        <taxon>Mucorineae</taxon>
        <taxon>Mucoraceae</taxon>
        <taxon>Parasitella</taxon>
    </lineage>
</organism>
<protein>
    <submittedName>
        <fullName evidence="1">Uncharacterized protein</fullName>
    </submittedName>
</protein>
<evidence type="ECO:0000313" key="2">
    <source>
        <dbReference type="Proteomes" id="UP000054107"/>
    </source>
</evidence>
<dbReference type="EMBL" id="LN734017">
    <property type="protein sequence ID" value="CEP19236.1"/>
    <property type="molecule type" value="Genomic_DNA"/>
</dbReference>
<dbReference type="AlphaFoldDB" id="A0A0B7NKT1"/>
<evidence type="ECO:0000313" key="1">
    <source>
        <dbReference type="EMBL" id="CEP19236.1"/>
    </source>
</evidence>
<keyword evidence="2" id="KW-1185">Reference proteome</keyword>
<dbReference type="OrthoDB" id="2284753at2759"/>
<proteinExistence type="predicted"/>
<gene>
    <name evidence="1" type="primary">PARPA_13549.1 scaffold 46959</name>
</gene>